<dbReference type="EMBL" id="WJBE01000018">
    <property type="protein sequence ID" value="MBC3900979.1"/>
    <property type="molecule type" value="Genomic_DNA"/>
</dbReference>
<evidence type="ECO:0000313" key="2">
    <source>
        <dbReference type="Proteomes" id="UP000622405"/>
    </source>
</evidence>
<name>A0ABR6Z0M9_9FIRM</name>
<organism evidence="1 2">
    <name type="scientific">Acetobacterium malicum</name>
    <dbReference type="NCBI Taxonomy" id="52692"/>
    <lineage>
        <taxon>Bacteria</taxon>
        <taxon>Bacillati</taxon>
        <taxon>Bacillota</taxon>
        <taxon>Clostridia</taxon>
        <taxon>Eubacteriales</taxon>
        <taxon>Eubacteriaceae</taxon>
        <taxon>Acetobacterium</taxon>
    </lineage>
</organism>
<dbReference type="Proteomes" id="UP000622405">
    <property type="component" value="Unassembled WGS sequence"/>
</dbReference>
<protein>
    <submittedName>
        <fullName evidence="1">Uncharacterized protein</fullName>
    </submittedName>
</protein>
<proteinExistence type="predicted"/>
<keyword evidence="2" id="KW-1185">Reference proteome</keyword>
<evidence type="ECO:0000313" key="1">
    <source>
        <dbReference type="EMBL" id="MBC3900979.1"/>
    </source>
</evidence>
<accession>A0ABR6Z0M9</accession>
<reference evidence="1 2" key="1">
    <citation type="journal article" date="2020" name="mSystems">
        <title>Defining Genomic and Predicted Metabolic Features of the Acetobacterium Genus.</title>
        <authorList>
            <person name="Ross D.E."/>
            <person name="Marshall C.W."/>
            <person name="Gulliver D."/>
            <person name="May H.D."/>
            <person name="Norman R.S."/>
        </authorList>
    </citation>
    <scope>NUCLEOTIDE SEQUENCE [LARGE SCALE GENOMIC DNA]</scope>
    <source>
        <strain evidence="1 2">DSM 4132</strain>
    </source>
</reference>
<dbReference type="RefSeq" id="WP_186895099.1">
    <property type="nucleotide sequence ID" value="NZ_WJBE01000018.1"/>
</dbReference>
<sequence length="192" mass="23315">MKPNVLGYHCNDIERCERFVHEKGYLIWSDEKVDEQWLGKGMYFWDNLSNANYWKNQKKKRNPDGDHRIVSAYVNLEKFLDLTDKQVYDGVERYWEMMYKKFDIQEDPEMIYIGEKLNYLFDYVEIFKKKFKVIKINAKYSNQSEIHKDLITKKTENRPRVTNQNKTIYSVKYKSSLKGISFVDESEERWVL</sequence>
<gene>
    <name evidence="1" type="ORF">GH811_15285</name>
</gene>
<comment type="caution">
    <text evidence="1">The sequence shown here is derived from an EMBL/GenBank/DDBJ whole genome shotgun (WGS) entry which is preliminary data.</text>
</comment>